<evidence type="ECO:0000256" key="6">
    <source>
        <dbReference type="SAM" id="MobiDB-lite"/>
    </source>
</evidence>
<evidence type="ECO:0000256" key="2">
    <source>
        <dbReference type="ARBA" id="ARBA00022741"/>
    </source>
</evidence>
<dbReference type="PANTHER" id="PTHR43289">
    <property type="entry name" value="MITOGEN-ACTIVATED PROTEIN KINASE KINASE KINASE 20-RELATED"/>
    <property type="match status" value="1"/>
</dbReference>
<dbReference type="InterPro" id="IPR005532">
    <property type="entry name" value="SUMF_dom"/>
</dbReference>
<dbReference type="CDD" id="cd14014">
    <property type="entry name" value="STKc_PknB_like"/>
    <property type="match status" value="1"/>
</dbReference>
<dbReference type="Gene3D" id="3.30.200.20">
    <property type="entry name" value="Phosphorylase Kinase, domain 1"/>
    <property type="match status" value="1"/>
</dbReference>
<name>A0A2L0EJF3_SORCE</name>
<evidence type="ECO:0000256" key="4">
    <source>
        <dbReference type="ARBA" id="ARBA00022840"/>
    </source>
</evidence>
<dbReference type="Gene3D" id="3.90.1580.10">
    <property type="entry name" value="paralog of FGE (formylglycine-generating enzyme)"/>
    <property type="match status" value="1"/>
</dbReference>
<feature type="region of interest" description="Disordered" evidence="6">
    <location>
        <begin position="1"/>
        <end position="107"/>
    </location>
</feature>
<dbReference type="PROSITE" id="PS50011">
    <property type="entry name" value="PROTEIN_KINASE_DOM"/>
    <property type="match status" value="1"/>
</dbReference>
<dbReference type="EC" id="2.7.11.1" evidence="8"/>
<reference evidence="8 9" key="1">
    <citation type="submission" date="2015-09" db="EMBL/GenBank/DDBJ databases">
        <title>Sorangium comparison.</title>
        <authorList>
            <person name="Zaburannyi N."/>
            <person name="Bunk B."/>
            <person name="Overmann J."/>
            <person name="Mueller R."/>
        </authorList>
    </citation>
    <scope>NUCLEOTIDE SEQUENCE [LARGE SCALE GENOMIC DNA]</scope>
    <source>
        <strain evidence="8 9">So ce26</strain>
    </source>
</reference>
<feature type="compositionally biased region" description="Low complexity" evidence="6">
    <location>
        <begin position="271"/>
        <end position="286"/>
    </location>
</feature>
<dbReference type="InterPro" id="IPR011009">
    <property type="entry name" value="Kinase-like_dom_sf"/>
</dbReference>
<accession>A0A2L0EJF3</accession>
<dbReference type="InterPro" id="IPR017441">
    <property type="entry name" value="Protein_kinase_ATP_BS"/>
</dbReference>
<dbReference type="InterPro" id="IPR000719">
    <property type="entry name" value="Prot_kinase_dom"/>
</dbReference>
<evidence type="ECO:0000313" key="8">
    <source>
        <dbReference type="EMBL" id="AUX39394.1"/>
    </source>
</evidence>
<evidence type="ECO:0000256" key="3">
    <source>
        <dbReference type="ARBA" id="ARBA00022777"/>
    </source>
</evidence>
<dbReference type="EMBL" id="CP012673">
    <property type="protein sequence ID" value="AUX39394.1"/>
    <property type="molecule type" value="Genomic_DNA"/>
</dbReference>
<dbReference type="Proteomes" id="UP000238348">
    <property type="component" value="Chromosome"/>
</dbReference>
<gene>
    <name evidence="8" type="ORF">SOCE26_007850</name>
</gene>
<dbReference type="Pfam" id="PF00069">
    <property type="entry name" value="Pkinase"/>
    <property type="match status" value="1"/>
</dbReference>
<keyword evidence="4 5" id="KW-0067">ATP-binding</keyword>
<dbReference type="InterPro" id="IPR042095">
    <property type="entry name" value="SUMF_sf"/>
</dbReference>
<evidence type="ECO:0000313" key="9">
    <source>
        <dbReference type="Proteomes" id="UP000238348"/>
    </source>
</evidence>
<dbReference type="SUPFAM" id="SSF56112">
    <property type="entry name" value="Protein kinase-like (PK-like)"/>
    <property type="match status" value="1"/>
</dbReference>
<feature type="compositionally biased region" description="Low complexity" evidence="6">
    <location>
        <begin position="50"/>
        <end position="59"/>
    </location>
</feature>
<dbReference type="InterPro" id="IPR008271">
    <property type="entry name" value="Ser/Thr_kinase_AS"/>
</dbReference>
<evidence type="ECO:0000259" key="7">
    <source>
        <dbReference type="PROSITE" id="PS50011"/>
    </source>
</evidence>
<dbReference type="Gene3D" id="1.10.510.10">
    <property type="entry name" value="Transferase(Phosphotransferase) domain 1"/>
    <property type="match status" value="1"/>
</dbReference>
<dbReference type="GO" id="GO:0005524">
    <property type="term" value="F:ATP binding"/>
    <property type="evidence" value="ECO:0007669"/>
    <property type="project" value="UniProtKB-UniRule"/>
</dbReference>
<keyword evidence="1 8" id="KW-0808">Transferase</keyword>
<keyword evidence="2 5" id="KW-0547">Nucleotide-binding</keyword>
<evidence type="ECO:0000256" key="1">
    <source>
        <dbReference type="ARBA" id="ARBA00022679"/>
    </source>
</evidence>
<dbReference type="PROSITE" id="PS00108">
    <property type="entry name" value="PROTEIN_KINASE_ST"/>
    <property type="match status" value="1"/>
</dbReference>
<feature type="compositionally biased region" description="Pro residues" evidence="6">
    <location>
        <begin position="35"/>
        <end position="49"/>
    </location>
</feature>
<dbReference type="AlphaFoldDB" id="A0A2L0EJF3"/>
<dbReference type="OrthoDB" id="9779954at2"/>
<feature type="compositionally biased region" description="Low complexity" evidence="6">
    <location>
        <begin position="66"/>
        <end position="79"/>
    </location>
</feature>
<dbReference type="SMART" id="SM00220">
    <property type="entry name" value="S_TKc"/>
    <property type="match status" value="1"/>
</dbReference>
<proteinExistence type="predicted"/>
<evidence type="ECO:0000256" key="5">
    <source>
        <dbReference type="PROSITE-ProRule" id="PRU10141"/>
    </source>
</evidence>
<dbReference type="Pfam" id="PF03781">
    <property type="entry name" value="FGE-sulfatase"/>
    <property type="match status" value="1"/>
</dbReference>
<dbReference type="RefSeq" id="WP_104977365.1">
    <property type="nucleotide sequence ID" value="NZ_CP012673.1"/>
</dbReference>
<protein>
    <submittedName>
        <fullName evidence="8">Protein kinase</fullName>
        <ecNumber evidence="8">2.7.11.1</ecNumber>
    </submittedName>
</protein>
<feature type="region of interest" description="Disordered" evidence="6">
    <location>
        <begin position="269"/>
        <end position="318"/>
    </location>
</feature>
<dbReference type="InterPro" id="IPR016187">
    <property type="entry name" value="CTDL_fold"/>
</dbReference>
<feature type="domain" description="Protein kinase" evidence="7">
    <location>
        <begin position="107"/>
        <end position="402"/>
    </location>
</feature>
<dbReference type="PANTHER" id="PTHR43289:SF6">
    <property type="entry name" value="SERINE_THREONINE-PROTEIN KINASE NEKL-3"/>
    <property type="match status" value="1"/>
</dbReference>
<dbReference type="SUPFAM" id="SSF56436">
    <property type="entry name" value="C-type lectin-like"/>
    <property type="match status" value="1"/>
</dbReference>
<feature type="binding site" evidence="5">
    <location>
        <position position="136"/>
    </location>
    <ligand>
        <name>ATP</name>
        <dbReference type="ChEBI" id="CHEBI:30616"/>
    </ligand>
</feature>
<dbReference type="PROSITE" id="PS00107">
    <property type="entry name" value="PROTEIN_KINASE_ATP"/>
    <property type="match status" value="1"/>
</dbReference>
<dbReference type="GO" id="GO:0004674">
    <property type="term" value="F:protein serine/threonine kinase activity"/>
    <property type="evidence" value="ECO:0007669"/>
    <property type="project" value="UniProtKB-EC"/>
</dbReference>
<organism evidence="8 9">
    <name type="scientific">Sorangium cellulosum</name>
    <name type="common">Polyangium cellulosum</name>
    <dbReference type="NCBI Taxonomy" id="56"/>
    <lineage>
        <taxon>Bacteria</taxon>
        <taxon>Pseudomonadati</taxon>
        <taxon>Myxococcota</taxon>
        <taxon>Polyangia</taxon>
        <taxon>Polyangiales</taxon>
        <taxon>Polyangiaceae</taxon>
        <taxon>Sorangium</taxon>
    </lineage>
</organism>
<keyword evidence="3 8" id="KW-0418">Kinase</keyword>
<sequence length="907" mass="98550">MDQQDRERTAPTLVGEGAGKQPAAEGRTETMPRAQPAPPSSPAGTPPSSPDGAAPLSPAGTPPSSPAAATPLSPAGAAPVWPVGHEPTVAHPRTDVPDSRPALPPRYRDLGLIGRGGFGDVRRVHDVVLDRVVAMKILRSDVGNSERVRARFLEEAKLTARLQHPGIVAVHDGGRLEDGRLWYTMPEVRGRTLRDILDEAHAAPAPGGAREAGAGWTFRRIIDAFARACQAVAFAHRQGIVHRDLKPANVMVGELGEVLVMDWGIGRSTRRASSPSESSPPSSIPDRPTPELTLDGDVLGTPAYMPPEQARGDHKRHGPASDVYALGAILYHALTGRPPYEGGVLRVLERVASEPPTPVREAAPDKPVPQELAAICERAMRRPIEERYPDAEALARDVFAWLDGEQRREQALAAVAEARSMEPEIAGLRADAARLRAEAQALLENTRPFDPAARKQPGWALEDEAARLEVNAALREAEWRAALRGALTVDPDLPEAHAMLADHYRDRLIAAERAHRDEDAARCEAQLRAHDRGRYAALLRGEGALTIVTDPPGAEVILERYARRQRRLVPEDLGLLGRTALRSAPLQRGSYRLRLRAPGRAEVRYPVLIERGAHWDGCAPGERSPAPIHLPAEGELGPDDVYVPAGWSWLGGDLDASDSLPAARVWVDAFVIRRFPVTNAEYLEFLNDLVARGREAEALAACPRGQTGIHDNADNRLMFGRDADGRFVLSEDELGYPPAPDMPVALVDWHAATAYARWLAARTGAAWRLPNELEREKAARGVDGRACPWGNFLDASFACVIESFEQKPRRTSVDSYPDDESPYGARGLAGNTRDWCLNGWRRKGPTIEGGRLRVEDPPAEGAAEYRVVRGGAWSSPIDLARSAVRFGAPPGTRRLTVGVRVARSYTP</sequence>